<dbReference type="SUPFAM" id="SSF57850">
    <property type="entry name" value="RING/U-box"/>
    <property type="match status" value="1"/>
</dbReference>
<dbReference type="Gene3D" id="3.30.70.330">
    <property type="match status" value="1"/>
</dbReference>
<dbReference type="InterPro" id="IPR001841">
    <property type="entry name" value="Znf_RING"/>
</dbReference>
<dbReference type="PROSITE" id="PS50102">
    <property type="entry name" value="RRM"/>
    <property type="match status" value="1"/>
</dbReference>
<dbReference type="InterPro" id="IPR013083">
    <property type="entry name" value="Znf_RING/FYVE/PHD"/>
</dbReference>
<evidence type="ECO:0000259" key="31">
    <source>
        <dbReference type="PROSITE" id="PS50103"/>
    </source>
</evidence>
<evidence type="ECO:0000256" key="2">
    <source>
        <dbReference type="ARBA" id="ARBA00004123"/>
    </source>
</evidence>
<feature type="compositionally biased region" description="Basic residues" evidence="28">
    <location>
        <begin position="318"/>
        <end position="327"/>
    </location>
</feature>
<evidence type="ECO:0000256" key="19">
    <source>
        <dbReference type="ARBA" id="ARBA00062432"/>
    </source>
</evidence>
<evidence type="ECO:0000259" key="29">
    <source>
        <dbReference type="PROSITE" id="PS50089"/>
    </source>
</evidence>
<comment type="pathway">
    <text evidence="4">Protein modification; protein ubiquitination.</text>
</comment>
<dbReference type="InterPro" id="IPR034261">
    <property type="entry name" value="CNOT4_RRM"/>
</dbReference>
<dbReference type="Proteomes" id="UP000440578">
    <property type="component" value="Unassembled WGS sequence"/>
</dbReference>
<dbReference type="EC" id="2.3.2.27" evidence="5"/>
<keyword evidence="8" id="KW-0597">Phosphoprotein</keyword>
<keyword evidence="33" id="KW-1185">Reference proteome</keyword>
<dbReference type="FunFam" id="3.30.70.330:FF:000044">
    <property type="entry name" value="Putative ccr4-not transcription complex subunit 4"/>
    <property type="match status" value="1"/>
</dbReference>
<dbReference type="InterPro" id="IPR039780">
    <property type="entry name" value="Mot2"/>
</dbReference>
<dbReference type="InterPro" id="IPR000571">
    <property type="entry name" value="Znf_CCCH"/>
</dbReference>
<feature type="compositionally biased region" description="Low complexity" evidence="28">
    <location>
        <begin position="331"/>
        <end position="351"/>
    </location>
</feature>
<dbReference type="GO" id="GO:0061630">
    <property type="term" value="F:ubiquitin protein ligase activity"/>
    <property type="evidence" value="ECO:0007669"/>
    <property type="project" value="UniProtKB-EC"/>
</dbReference>
<keyword evidence="15 25" id="KW-0694">RNA-binding</keyword>
<feature type="compositionally biased region" description="Pro residues" evidence="28">
    <location>
        <begin position="395"/>
        <end position="428"/>
    </location>
</feature>
<comment type="function">
    <text evidence="18">Has E3 ubiquitin ligase activity, promoting ubiquitination and degradation of target proteins. Involved in activation of the JAK/STAT pathway. Catalyzes ubiquitination of methylated RBM15. Plays a role in quality control of translation of mitochondrial outer membrane-localized mRNA. As part of the PINK1-regulated signaling, upon mitochondria damage, ubiquitinates ABCE1 and thereby recruits autophagy receptors to the mitochondrial outer membrane to initiate mitophagy.</text>
</comment>
<dbReference type="InterPro" id="IPR012677">
    <property type="entry name" value="Nucleotide-bd_a/b_plait_sf"/>
</dbReference>
<accession>A0A6A4VRE5</accession>
<evidence type="ECO:0000256" key="17">
    <source>
        <dbReference type="ARBA" id="ARBA00023242"/>
    </source>
</evidence>
<dbReference type="CDD" id="cd12438">
    <property type="entry name" value="RRM_CNOT4"/>
    <property type="match status" value="1"/>
</dbReference>
<evidence type="ECO:0000256" key="16">
    <source>
        <dbReference type="ARBA" id="ARBA00023054"/>
    </source>
</evidence>
<comment type="caution">
    <text evidence="32">The sequence shown here is derived from an EMBL/GenBank/DDBJ whole genome shotgun (WGS) entry which is preliminary data.</text>
</comment>
<dbReference type="GO" id="GO:0005829">
    <property type="term" value="C:cytosol"/>
    <property type="evidence" value="ECO:0007669"/>
    <property type="project" value="UniProtKB-ARBA"/>
</dbReference>
<feature type="compositionally biased region" description="Gly residues" evidence="28">
    <location>
        <begin position="294"/>
        <end position="306"/>
    </location>
</feature>
<evidence type="ECO:0000313" key="33">
    <source>
        <dbReference type="Proteomes" id="UP000440578"/>
    </source>
</evidence>
<protein>
    <recommendedName>
        <fullName evidence="20">CCR4-NOT transcription complex subunit 4</fullName>
        <ecNumber evidence="5">2.3.2.27</ecNumber>
    </recommendedName>
    <alternativeName>
        <fullName evidence="23">CCR4-associated factor 4</fullName>
    </alternativeName>
    <alternativeName>
        <fullName evidence="24">E3 ubiquitin-protein ligase CNOT4</fullName>
    </alternativeName>
    <alternativeName>
        <fullName evidence="21">Potential transcriptional repressor NOT4Hp</fullName>
    </alternativeName>
    <alternativeName>
        <fullName evidence="22">RING-type E3 ubiquitin transferase CNOT4</fullName>
    </alternativeName>
</protein>
<feature type="domain" description="RRM" evidence="30">
    <location>
        <begin position="106"/>
        <end position="196"/>
    </location>
</feature>
<evidence type="ECO:0000256" key="28">
    <source>
        <dbReference type="SAM" id="MobiDB-lite"/>
    </source>
</evidence>
<evidence type="ECO:0000256" key="13">
    <source>
        <dbReference type="ARBA" id="ARBA00022833"/>
    </source>
</evidence>
<sequence length="843" mass="88464">MAYDMDDQAECPLCMEQFEMDDLSFFPCTCGYQICRFCWHRIRTDENGLCPACRKPYSENPADFKPLTNEELQKIKAEKKQKDLQKKLKMSENRKHLANVRVVQKNLVFVVGLSPRLSDPEVLKRHEYFGKFGKIHKVVINHSTQYVGSQYRHVPQGPSASAYVTYYRSDDALRAIAAVNNVTIENRTLKASLGTTKYCSHFMKNQPCPKTDCMYLHEPGDEAASFTKEAMQQGKHQEYEKKLHDQLFQQSQNQINRVKDRRGNPSQSESGSVPIPSGSQRLGSAENSPPDGSSAGGGGVGGGSAGANGNWPLLQQTKKSRGRKSRKRNAETAAAATSAAPARTAGAVSGAAGSGGAGTLVNAQSDDENSTGSRERQTDSSRSTPLSQPAASAATPPPEPAAQPAATPPPPAPTPPAAAAPEPQPDPEPQPEPEPSEQRSASPSPPPAAAVAPSPAPAPAPSPAPAPAQSVTAVPSPAPTPAIATLTPPPGLSHPTPASTPASSAGSAEWLVPGRGDSLAAALLSQPTPPPEQDDQPLDGGADDLDFDPFEETEKGLSALLEREREQQARQAAQRQHALRLGTGAPPPAPGLSSFNAAAAARARLPPPGFSGPSGLGLGPLGHPAQQPAPDLCGSKMLPFLNGGGLNGLNGLSRPPPPGRPRALSPHDSLFSDLSSMMLVGGQSQPPPQQQPQPQPPRHDSLKDWQGLKKHFPNINISFSSGAPPAAAGVGRFPPGQPGSGARHPAHHGPAPPLARFMAQPPKPPTSQGWSGGSGSDWTAMDPAIVSSGQLAAPARSDSPPHWLRSLEQLTETGPMYPPAGPPQRAAPALWTSTPPPGFNPAL</sequence>
<dbReference type="Gene3D" id="3.30.40.10">
    <property type="entry name" value="Zinc/RING finger domain, C3HC4 (zinc finger)"/>
    <property type="match status" value="1"/>
</dbReference>
<dbReference type="GO" id="GO:0005634">
    <property type="term" value="C:nucleus"/>
    <property type="evidence" value="ECO:0007669"/>
    <property type="project" value="UniProtKB-SubCell"/>
</dbReference>
<evidence type="ECO:0000313" key="32">
    <source>
        <dbReference type="EMBL" id="KAF0298777.1"/>
    </source>
</evidence>
<feature type="compositionally biased region" description="Pro residues" evidence="28">
    <location>
        <begin position="834"/>
        <end position="843"/>
    </location>
</feature>
<proteinExistence type="predicted"/>
<evidence type="ECO:0000256" key="14">
    <source>
        <dbReference type="ARBA" id="ARBA00022843"/>
    </source>
</evidence>
<feature type="region of interest" description="Disordered" evidence="28">
    <location>
        <begin position="256"/>
        <end position="843"/>
    </location>
</feature>
<feature type="compositionally biased region" description="Pro residues" evidence="28">
    <location>
        <begin position="443"/>
        <end position="466"/>
    </location>
</feature>
<feature type="compositionally biased region" description="Low complexity" evidence="28">
    <location>
        <begin position="569"/>
        <end position="584"/>
    </location>
</feature>
<feature type="compositionally biased region" description="Polar residues" evidence="28">
    <location>
        <begin position="264"/>
        <end position="291"/>
    </location>
</feature>
<evidence type="ECO:0000256" key="4">
    <source>
        <dbReference type="ARBA" id="ARBA00004906"/>
    </source>
</evidence>
<evidence type="ECO:0000256" key="25">
    <source>
        <dbReference type="PROSITE-ProRule" id="PRU00176"/>
    </source>
</evidence>
<dbReference type="PROSITE" id="PS50103">
    <property type="entry name" value="ZF_C3H1"/>
    <property type="match status" value="1"/>
</dbReference>
<organism evidence="32 33">
    <name type="scientific">Amphibalanus amphitrite</name>
    <name type="common">Striped barnacle</name>
    <name type="synonym">Balanus amphitrite</name>
    <dbReference type="NCBI Taxonomy" id="1232801"/>
    <lineage>
        <taxon>Eukaryota</taxon>
        <taxon>Metazoa</taxon>
        <taxon>Ecdysozoa</taxon>
        <taxon>Arthropoda</taxon>
        <taxon>Crustacea</taxon>
        <taxon>Multicrustacea</taxon>
        <taxon>Cirripedia</taxon>
        <taxon>Thoracica</taxon>
        <taxon>Thoracicalcarea</taxon>
        <taxon>Balanomorpha</taxon>
        <taxon>Balanoidea</taxon>
        <taxon>Balanidae</taxon>
        <taxon>Amphibalaninae</taxon>
        <taxon>Amphibalanus</taxon>
    </lineage>
</organism>
<dbReference type="PANTHER" id="PTHR12603">
    <property type="entry name" value="CCR4-NOT TRANSCRIPTION COMPLEX RELATED"/>
    <property type="match status" value="1"/>
</dbReference>
<dbReference type="InterPro" id="IPR003954">
    <property type="entry name" value="RRM_euk-type"/>
</dbReference>
<evidence type="ECO:0000256" key="9">
    <source>
        <dbReference type="ARBA" id="ARBA00022679"/>
    </source>
</evidence>
<feature type="compositionally biased region" description="Low complexity" evidence="28">
    <location>
        <begin position="722"/>
        <end position="734"/>
    </location>
</feature>
<dbReference type="GO" id="GO:0008270">
    <property type="term" value="F:zinc ion binding"/>
    <property type="evidence" value="ECO:0007669"/>
    <property type="project" value="UniProtKB-KW"/>
</dbReference>
<feature type="compositionally biased region" description="Low complexity" evidence="28">
    <location>
        <begin position="591"/>
        <end position="604"/>
    </location>
</feature>
<keyword evidence="16 27" id="KW-0175">Coiled coil</keyword>
<evidence type="ECO:0000256" key="12">
    <source>
        <dbReference type="ARBA" id="ARBA00022786"/>
    </source>
</evidence>
<dbReference type="CDD" id="cd16618">
    <property type="entry name" value="mRING-HC-C4C4_CNOT4"/>
    <property type="match status" value="1"/>
</dbReference>
<dbReference type="InterPro" id="IPR035979">
    <property type="entry name" value="RBD_domain_sf"/>
</dbReference>
<feature type="compositionally biased region" description="Low complexity" evidence="28">
    <location>
        <begin position="383"/>
        <end position="394"/>
    </location>
</feature>
<feature type="compositionally biased region" description="Low complexity" evidence="28">
    <location>
        <begin position="495"/>
        <end position="508"/>
    </location>
</feature>
<dbReference type="PANTHER" id="PTHR12603:SF0">
    <property type="entry name" value="CCR4-NOT TRANSCRIPTION COMPLEX SUBUNIT 4"/>
    <property type="match status" value="1"/>
</dbReference>
<dbReference type="Pfam" id="PF14570">
    <property type="entry name" value="zf-RING_4"/>
    <property type="match status" value="1"/>
</dbReference>
<reference evidence="32 33" key="1">
    <citation type="submission" date="2019-07" db="EMBL/GenBank/DDBJ databases">
        <title>Draft genome assembly of a fouling barnacle, Amphibalanus amphitrite (Darwin, 1854): The first reference genome for Thecostraca.</title>
        <authorList>
            <person name="Kim W."/>
        </authorList>
    </citation>
    <scope>NUCLEOTIDE SEQUENCE [LARGE SCALE GENOMIC DNA]</scope>
    <source>
        <strain evidence="32">SNU_AA5</strain>
        <tissue evidence="32">Soma without cirri and trophi</tissue>
    </source>
</reference>
<feature type="compositionally biased region" description="Low complexity" evidence="28">
    <location>
        <begin position="467"/>
        <end position="486"/>
    </location>
</feature>
<feature type="compositionally biased region" description="Basic and acidic residues" evidence="28">
    <location>
        <begin position="697"/>
        <end position="707"/>
    </location>
</feature>
<evidence type="ECO:0000256" key="23">
    <source>
        <dbReference type="ARBA" id="ARBA00083547"/>
    </source>
</evidence>
<evidence type="ECO:0000259" key="30">
    <source>
        <dbReference type="PROSITE" id="PS50102"/>
    </source>
</evidence>
<dbReference type="PROSITE" id="PS50089">
    <property type="entry name" value="ZF_RING_2"/>
    <property type="match status" value="1"/>
</dbReference>
<comment type="subcellular location">
    <subcellularLocation>
        <location evidence="3">Cytoplasm</location>
    </subcellularLocation>
    <subcellularLocation>
        <location evidence="2">Nucleus</location>
    </subcellularLocation>
</comment>
<dbReference type="InterPro" id="IPR039515">
    <property type="entry name" value="NOT4_mRING-HC-C4C4"/>
</dbReference>
<dbReference type="EMBL" id="VIIS01001411">
    <property type="protein sequence ID" value="KAF0298777.1"/>
    <property type="molecule type" value="Genomic_DNA"/>
</dbReference>
<keyword evidence="12" id="KW-0833">Ubl conjugation pathway</keyword>
<evidence type="ECO:0000256" key="3">
    <source>
        <dbReference type="ARBA" id="ARBA00004496"/>
    </source>
</evidence>
<dbReference type="SUPFAM" id="SSF54928">
    <property type="entry name" value="RNA-binding domain, RBD"/>
    <property type="match status" value="1"/>
</dbReference>
<gene>
    <name evidence="32" type="primary">CNOT4</name>
    <name evidence="32" type="ORF">FJT64_003907</name>
</gene>
<dbReference type="SMART" id="SM00361">
    <property type="entry name" value="RRM_1"/>
    <property type="match status" value="1"/>
</dbReference>
<keyword evidence="9" id="KW-0808">Transferase</keyword>
<keyword evidence="6" id="KW-0488">Methylation</keyword>
<feature type="domain" description="C3H1-type" evidence="31">
    <location>
        <begin position="193"/>
        <end position="220"/>
    </location>
</feature>
<keyword evidence="10 26" id="KW-0479">Metal-binding</keyword>
<evidence type="ECO:0000256" key="6">
    <source>
        <dbReference type="ARBA" id="ARBA00022481"/>
    </source>
</evidence>
<evidence type="ECO:0000256" key="21">
    <source>
        <dbReference type="ARBA" id="ARBA00075062"/>
    </source>
</evidence>
<feature type="compositionally biased region" description="Pro residues" evidence="28">
    <location>
        <begin position="685"/>
        <end position="696"/>
    </location>
</feature>
<comment type="subunit">
    <text evidence="19">Interacts with CNOT1 via its C-terminus but does not stably associate with the CCR4-NOT complex. Interacts (via RING domain) with UBE2D2. Interacts with ABCE1, PINK1 and PELO.</text>
</comment>
<name>A0A6A4VRE5_AMPAM</name>
<evidence type="ECO:0000256" key="27">
    <source>
        <dbReference type="SAM" id="Coils"/>
    </source>
</evidence>
<dbReference type="FunFam" id="3.30.40.10:FF:000006">
    <property type="entry name" value="CCR4-NOT transcription complex subunit 4"/>
    <property type="match status" value="1"/>
</dbReference>
<evidence type="ECO:0000256" key="22">
    <source>
        <dbReference type="ARBA" id="ARBA00077837"/>
    </source>
</evidence>
<evidence type="ECO:0000256" key="18">
    <source>
        <dbReference type="ARBA" id="ARBA00057081"/>
    </source>
</evidence>
<feature type="zinc finger region" description="C3H1-type" evidence="26">
    <location>
        <begin position="193"/>
        <end position="220"/>
    </location>
</feature>
<comment type="catalytic activity">
    <reaction evidence="1">
        <text>S-ubiquitinyl-[E2 ubiquitin-conjugating enzyme]-L-cysteine + [acceptor protein]-L-lysine = [E2 ubiquitin-conjugating enzyme]-L-cysteine + N(6)-ubiquitinyl-[acceptor protein]-L-lysine.</text>
        <dbReference type="EC" id="2.3.2.27"/>
    </reaction>
</comment>
<keyword evidence="7" id="KW-0963">Cytoplasm</keyword>
<dbReference type="InterPro" id="IPR000504">
    <property type="entry name" value="RRM_dom"/>
</dbReference>
<keyword evidence="13 26" id="KW-0862">Zinc</keyword>
<dbReference type="GO" id="GO:0016567">
    <property type="term" value="P:protein ubiquitination"/>
    <property type="evidence" value="ECO:0007669"/>
    <property type="project" value="TreeGrafter"/>
</dbReference>
<feature type="coiled-coil region" evidence="27">
    <location>
        <begin position="67"/>
        <end position="94"/>
    </location>
</feature>
<evidence type="ECO:0000256" key="7">
    <source>
        <dbReference type="ARBA" id="ARBA00022490"/>
    </source>
</evidence>
<feature type="compositionally biased region" description="Acidic residues" evidence="28">
    <location>
        <begin position="532"/>
        <end position="551"/>
    </location>
</feature>
<evidence type="ECO:0000256" key="26">
    <source>
        <dbReference type="PROSITE-ProRule" id="PRU00723"/>
    </source>
</evidence>
<keyword evidence="11 26" id="KW-0863">Zinc-finger</keyword>
<feature type="compositionally biased region" description="Low complexity" evidence="28">
    <location>
        <begin position="661"/>
        <end position="679"/>
    </location>
</feature>
<dbReference type="GO" id="GO:0003723">
    <property type="term" value="F:RNA binding"/>
    <property type="evidence" value="ECO:0007669"/>
    <property type="project" value="UniProtKB-UniRule"/>
</dbReference>
<evidence type="ECO:0000256" key="11">
    <source>
        <dbReference type="ARBA" id="ARBA00022771"/>
    </source>
</evidence>
<evidence type="ECO:0000256" key="20">
    <source>
        <dbReference type="ARBA" id="ARBA00071435"/>
    </source>
</evidence>
<evidence type="ECO:0000256" key="15">
    <source>
        <dbReference type="ARBA" id="ARBA00022884"/>
    </source>
</evidence>
<dbReference type="OrthoDB" id="1923159at2759"/>
<dbReference type="GO" id="GO:0030014">
    <property type="term" value="C:CCR4-NOT complex"/>
    <property type="evidence" value="ECO:0007669"/>
    <property type="project" value="InterPro"/>
</dbReference>
<evidence type="ECO:0000256" key="1">
    <source>
        <dbReference type="ARBA" id="ARBA00000900"/>
    </source>
</evidence>
<feature type="domain" description="RING-type" evidence="29">
    <location>
        <begin position="11"/>
        <end position="54"/>
    </location>
</feature>
<evidence type="ECO:0000256" key="5">
    <source>
        <dbReference type="ARBA" id="ARBA00012483"/>
    </source>
</evidence>
<keyword evidence="14" id="KW-0832">Ubl conjugation</keyword>
<keyword evidence="17" id="KW-0539">Nucleus</keyword>
<dbReference type="AlphaFoldDB" id="A0A6A4VRE5"/>
<evidence type="ECO:0000256" key="8">
    <source>
        <dbReference type="ARBA" id="ARBA00022553"/>
    </source>
</evidence>
<evidence type="ECO:0000256" key="24">
    <source>
        <dbReference type="ARBA" id="ARBA00083942"/>
    </source>
</evidence>
<evidence type="ECO:0000256" key="10">
    <source>
        <dbReference type="ARBA" id="ARBA00022723"/>
    </source>
</evidence>